<accession>H8GCI6</accession>
<evidence type="ECO:0000313" key="3">
    <source>
        <dbReference type="Proteomes" id="UP000004705"/>
    </source>
</evidence>
<dbReference type="Proteomes" id="UP000004705">
    <property type="component" value="Chromosome"/>
</dbReference>
<name>H8GCI6_9PSEU</name>
<keyword evidence="1" id="KW-0732">Signal</keyword>
<feature type="signal peptide" evidence="1">
    <location>
        <begin position="1"/>
        <end position="17"/>
    </location>
</feature>
<reference evidence="2 3" key="1">
    <citation type="journal article" date="2012" name="Stand. Genomic Sci.">
        <title>Genome sequence of the soil bacterium Saccharomonospora azurea type strain (NA-128(T)).</title>
        <authorList>
            <person name="Klenk H.P."/>
            <person name="Held B."/>
            <person name="Lucas S."/>
            <person name="Lapidus A."/>
            <person name="Copeland A."/>
            <person name="Hammon N."/>
            <person name="Pitluck S."/>
            <person name="Goodwin L.A."/>
            <person name="Han C."/>
            <person name="Tapia R."/>
            <person name="Brambilla E.M."/>
            <person name="Potter G."/>
            <person name="Land M."/>
            <person name="Ivanova N."/>
            <person name="Rohde M."/>
            <person name="Goker M."/>
            <person name="Detter J.C."/>
            <person name="Kyrpides N.C."/>
            <person name="Woyke T."/>
        </authorList>
    </citation>
    <scope>NUCLEOTIDE SEQUENCE [LARGE SCALE GENOMIC DNA]</scope>
    <source>
        <strain evidence="2 3">NA-128</strain>
    </source>
</reference>
<dbReference type="EMBL" id="CM001466">
    <property type="protein sequence ID" value="EHY89794.1"/>
    <property type="molecule type" value="Genomic_DNA"/>
</dbReference>
<evidence type="ECO:0008006" key="4">
    <source>
        <dbReference type="Google" id="ProtNLM"/>
    </source>
</evidence>
<organism evidence="2 3">
    <name type="scientific">Saccharomonospora azurea NA-128</name>
    <dbReference type="NCBI Taxonomy" id="882081"/>
    <lineage>
        <taxon>Bacteria</taxon>
        <taxon>Bacillati</taxon>
        <taxon>Actinomycetota</taxon>
        <taxon>Actinomycetes</taxon>
        <taxon>Pseudonocardiales</taxon>
        <taxon>Pseudonocardiaceae</taxon>
        <taxon>Saccharomonospora</taxon>
    </lineage>
</organism>
<evidence type="ECO:0000313" key="2">
    <source>
        <dbReference type="EMBL" id="EHY89794.1"/>
    </source>
</evidence>
<dbReference type="PROSITE" id="PS51257">
    <property type="entry name" value="PROKAR_LIPOPROTEIN"/>
    <property type="match status" value="1"/>
</dbReference>
<keyword evidence="3" id="KW-1185">Reference proteome</keyword>
<dbReference type="Pfam" id="PF12079">
    <property type="entry name" value="DUF3558"/>
    <property type="match status" value="2"/>
</dbReference>
<protein>
    <recommendedName>
        <fullName evidence="4">DUF3558 domain-containing protein</fullName>
    </recommendedName>
</protein>
<dbReference type="InterPro" id="IPR024520">
    <property type="entry name" value="DUF3558"/>
</dbReference>
<gene>
    <name evidence="2" type="ORF">SacazDRAFT_02907</name>
</gene>
<dbReference type="AlphaFoldDB" id="H8GCI6"/>
<dbReference type="HOGENOM" id="CLU_825483_0_0_11"/>
<dbReference type="RefSeq" id="WP_005442791.1">
    <property type="nucleotide sequence ID" value="NZ_CM001466.1"/>
</dbReference>
<evidence type="ECO:0000256" key="1">
    <source>
        <dbReference type="SAM" id="SignalP"/>
    </source>
</evidence>
<sequence length="323" mass="34411">MRGSVFAVLSCATVLLAGCTTTVTGTPEPASPPSGEAQAVAGEPCELLTPEEAAALDYEDEGAFTAGDPGQLLPSFCTWSPLYDDVGRDSLDVYFSVDIPLTDYMAGVAPEWEKEIGGLTWARYPSTVGGESLCSLVTELSPSSFVLIMSSDFADESQACEQAEEVAPFVSSHLPGGAPATIEPREPSPLESVDPCSLLTAEQAEELGRRGDGDFLEAQDSLPARCEWIAADGDRRNSTLVTVAPDRPLPEFPLDTEPKEVEEGDRTWLVYPASIPGLCQADLPVTDHSYVAITVVQGDVEEDELCAMVEDTIPFVTENLPES</sequence>
<feature type="chain" id="PRO_5038594594" description="DUF3558 domain-containing protein" evidence="1">
    <location>
        <begin position="18"/>
        <end position="323"/>
    </location>
</feature>
<proteinExistence type="predicted"/>